<dbReference type="NCBIfam" id="TIGR03847">
    <property type="entry name" value="conserved hypothetical protein"/>
    <property type="match status" value="1"/>
</dbReference>
<gene>
    <name evidence="1" type="ORF">GA0111570_108126</name>
</gene>
<evidence type="ECO:0000313" key="1">
    <source>
        <dbReference type="EMBL" id="SDB91851.1"/>
    </source>
</evidence>
<name>A0A1G6HCD2_9ACTN</name>
<dbReference type="Proteomes" id="UP000199086">
    <property type="component" value="Unassembled WGS sequence"/>
</dbReference>
<evidence type="ECO:0008006" key="3">
    <source>
        <dbReference type="Google" id="ProtNLM"/>
    </source>
</evidence>
<accession>A0A1G6HCD2</accession>
<protein>
    <recommendedName>
        <fullName evidence="3">Repeat protein (TIGR03847 family)</fullName>
    </recommendedName>
</protein>
<organism evidence="1 2">
    <name type="scientific">Raineyella antarctica</name>
    <dbReference type="NCBI Taxonomy" id="1577474"/>
    <lineage>
        <taxon>Bacteria</taxon>
        <taxon>Bacillati</taxon>
        <taxon>Actinomycetota</taxon>
        <taxon>Actinomycetes</taxon>
        <taxon>Propionibacteriales</taxon>
        <taxon>Propionibacteriaceae</taxon>
        <taxon>Raineyella</taxon>
    </lineage>
</organism>
<dbReference type="EMBL" id="FMYF01000008">
    <property type="protein sequence ID" value="SDB91851.1"/>
    <property type="molecule type" value="Genomic_DNA"/>
</dbReference>
<dbReference type="RefSeq" id="WP_092611766.1">
    <property type="nucleotide sequence ID" value="NZ_FMYF01000008.1"/>
</dbReference>
<reference evidence="1 2" key="1">
    <citation type="submission" date="2016-06" db="EMBL/GenBank/DDBJ databases">
        <authorList>
            <person name="Olsen C.W."/>
            <person name="Carey S."/>
            <person name="Hinshaw L."/>
            <person name="Karasin A.I."/>
        </authorList>
    </citation>
    <scope>NUCLEOTIDE SEQUENCE [LARGE SCALE GENOMIC DNA]</scope>
    <source>
        <strain evidence="1 2">LZ-22</strain>
    </source>
</reference>
<proteinExistence type="predicted"/>
<dbReference type="OrthoDB" id="156387at2"/>
<sequence>MTAFTLRYDNPDRFVSGTVGEPGDRTFYLQVREANRLSSLVCEKQQVEVLANQIAHLLDEVAARSLSTVDIPPPVESALDNRPLDAPITDDFTVGPMSLAWDGRQDRVVLELFSDDVEETITGISEIDTSALQEGTVCVITLSPAAARQFVARALTVVAAGRPVCPFCRQAMAAEGHVCPRANGYVNPLH</sequence>
<dbReference type="AlphaFoldDB" id="A0A1G6HCD2"/>
<dbReference type="InterPro" id="IPR021441">
    <property type="entry name" value="DUF3090"/>
</dbReference>
<evidence type="ECO:0000313" key="2">
    <source>
        <dbReference type="Proteomes" id="UP000199086"/>
    </source>
</evidence>
<keyword evidence="2" id="KW-1185">Reference proteome</keyword>
<dbReference type="STRING" id="1577474.GA0111570_108126"/>
<dbReference type="Pfam" id="PF11290">
    <property type="entry name" value="DUF3090"/>
    <property type="match status" value="1"/>
</dbReference>